<dbReference type="EMBL" id="JAUTXU010000055">
    <property type="protein sequence ID" value="KAK3714516.1"/>
    <property type="molecule type" value="Genomic_DNA"/>
</dbReference>
<gene>
    <name evidence="1" type="ORF">LTR37_007822</name>
</gene>
<accession>A0ACC3NE73</accession>
<evidence type="ECO:0000313" key="1">
    <source>
        <dbReference type="EMBL" id="KAK3714516.1"/>
    </source>
</evidence>
<organism evidence="1 2">
    <name type="scientific">Vermiconidia calcicola</name>
    <dbReference type="NCBI Taxonomy" id="1690605"/>
    <lineage>
        <taxon>Eukaryota</taxon>
        <taxon>Fungi</taxon>
        <taxon>Dikarya</taxon>
        <taxon>Ascomycota</taxon>
        <taxon>Pezizomycotina</taxon>
        <taxon>Dothideomycetes</taxon>
        <taxon>Dothideomycetidae</taxon>
        <taxon>Mycosphaerellales</taxon>
        <taxon>Extremaceae</taxon>
        <taxon>Vermiconidia</taxon>
    </lineage>
</organism>
<comment type="caution">
    <text evidence="1">The sequence shown here is derived from an EMBL/GenBank/DDBJ whole genome shotgun (WGS) entry which is preliminary data.</text>
</comment>
<reference evidence="1" key="1">
    <citation type="submission" date="2023-07" db="EMBL/GenBank/DDBJ databases">
        <title>Black Yeasts Isolated from many extreme environments.</title>
        <authorList>
            <person name="Coleine C."/>
            <person name="Stajich J.E."/>
            <person name="Selbmann L."/>
        </authorList>
    </citation>
    <scope>NUCLEOTIDE SEQUENCE</scope>
    <source>
        <strain evidence="1">CCFEE 5714</strain>
    </source>
</reference>
<keyword evidence="2" id="KW-1185">Reference proteome</keyword>
<sequence>MAVGTGRPTCSRCKNAQTECIYEAHEGESRWSAQKRRSQKIEAERDYLRELLDMLSARPEQEAVAILRQMRSGHDGYDELVARFRQTSDGTQSSYYPSAGPPPGAHDQRLPPINTMFDVACEGRTTSMSNGSDGSSASDLAQYSTSNHHNWQASDG</sequence>
<evidence type="ECO:0000313" key="2">
    <source>
        <dbReference type="Proteomes" id="UP001281147"/>
    </source>
</evidence>
<name>A0ACC3NE73_9PEZI</name>
<dbReference type="Proteomes" id="UP001281147">
    <property type="component" value="Unassembled WGS sequence"/>
</dbReference>
<proteinExistence type="predicted"/>
<protein>
    <submittedName>
        <fullName evidence="1">Uncharacterized protein</fullName>
    </submittedName>
</protein>